<name>A0A1K0J768_CUPNE</name>
<sequence>MGDSRAFLATLRRASISACTRPAEPLWAMLRTSPSVCVAARTKDLHSEMSRETIFFSKSHKGYPVTAATF</sequence>
<dbReference type="AlphaFoldDB" id="A0A1K0J768"/>
<evidence type="ECO:0000313" key="1">
    <source>
        <dbReference type="EMBL" id="SCU74935.1"/>
    </source>
</evidence>
<accession>A0A1K0J768</accession>
<gene>
    <name evidence="1" type="ORF">CNECB9_2150003</name>
</gene>
<dbReference type="EMBL" id="FMSH01000130">
    <property type="protein sequence ID" value="SCU74935.1"/>
    <property type="molecule type" value="Genomic_DNA"/>
</dbReference>
<protein>
    <submittedName>
        <fullName evidence="1">Uncharacterized protein</fullName>
    </submittedName>
</protein>
<organism evidence="1">
    <name type="scientific">Cupriavidus necator</name>
    <name type="common">Alcaligenes eutrophus</name>
    <name type="synonym">Ralstonia eutropha</name>
    <dbReference type="NCBI Taxonomy" id="106590"/>
    <lineage>
        <taxon>Bacteria</taxon>
        <taxon>Pseudomonadati</taxon>
        <taxon>Pseudomonadota</taxon>
        <taxon>Betaproteobacteria</taxon>
        <taxon>Burkholderiales</taxon>
        <taxon>Burkholderiaceae</taxon>
        <taxon>Cupriavidus</taxon>
    </lineage>
</organism>
<proteinExistence type="predicted"/>
<reference evidence="1" key="1">
    <citation type="submission" date="2016-09" db="EMBL/GenBank/DDBJ databases">
        <authorList>
            <person name="Capua I."/>
            <person name="De Benedictis P."/>
            <person name="Joannis T."/>
            <person name="Lombin L.H."/>
            <person name="Cattoli G."/>
        </authorList>
    </citation>
    <scope>NUCLEOTIDE SEQUENCE</scope>
    <source>
        <strain evidence="1">B9</strain>
    </source>
</reference>